<gene>
    <name evidence="1" type="ORF">BOLFYP28_00095</name>
</gene>
<evidence type="ECO:0000313" key="1">
    <source>
        <dbReference type="EMBL" id="VYS73698.1"/>
    </source>
</evidence>
<dbReference type="EMBL" id="CACRTD010000001">
    <property type="protein sequence ID" value="VYS73698.1"/>
    <property type="molecule type" value="Genomic_DNA"/>
</dbReference>
<name>A0A6N2QZR6_BACOV</name>
<dbReference type="AlphaFoldDB" id="A0A6N2QZR6"/>
<accession>A0A6N2QZR6</accession>
<proteinExistence type="predicted"/>
<organism evidence="1">
    <name type="scientific">Bacteroides ovatus</name>
    <dbReference type="NCBI Taxonomy" id="28116"/>
    <lineage>
        <taxon>Bacteria</taxon>
        <taxon>Pseudomonadati</taxon>
        <taxon>Bacteroidota</taxon>
        <taxon>Bacteroidia</taxon>
        <taxon>Bacteroidales</taxon>
        <taxon>Bacteroidaceae</taxon>
        <taxon>Bacteroides</taxon>
    </lineage>
</organism>
<reference evidence="1" key="1">
    <citation type="submission" date="2019-11" db="EMBL/GenBank/DDBJ databases">
        <authorList>
            <person name="Feng L."/>
        </authorList>
    </citation>
    <scope>NUCLEOTIDE SEQUENCE</scope>
    <source>
        <strain evidence="1">BovatusLFYP28</strain>
    </source>
</reference>
<sequence length="56" mass="6554">METKLLFFLLSGILFQSNIGIYMMEQTEKCQVTLKIAIQMHSHSISIFPNNFWRSS</sequence>
<protein>
    <submittedName>
        <fullName evidence="1">Uncharacterized protein</fullName>
    </submittedName>
</protein>